<dbReference type="InterPro" id="IPR006121">
    <property type="entry name" value="HMA_dom"/>
</dbReference>
<accession>A0A2N0BPX6</accession>
<dbReference type="GO" id="GO:0046872">
    <property type="term" value="F:metal ion binding"/>
    <property type="evidence" value="ECO:0007669"/>
    <property type="project" value="InterPro"/>
</dbReference>
<dbReference type="Proteomes" id="UP000232122">
    <property type="component" value="Unassembled WGS sequence"/>
</dbReference>
<comment type="caution">
    <text evidence="3">The sequence shown here is derived from an EMBL/GenBank/DDBJ whole genome shotgun (WGS) entry which is preliminary data.</text>
</comment>
<dbReference type="EMBL" id="NPEF02000021">
    <property type="protein sequence ID" value="MDV6237246.1"/>
    <property type="molecule type" value="Genomic_DNA"/>
</dbReference>
<dbReference type="EMBL" id="NPEF01000019">
    <property type="protein sequence ID" value="PJZ94334.1"/>
    <property type="molecule type" value="Genomic_DNA"/>
</dbReference>
<dbReference type="InterPro" id="IPR036163">
    <property type="entry name" value="HMA_dom_sf"/>
</dbReference>
<name>A0A2N0BPX6_9LEPT</name>
<evidence type="ECO:0000313" key="4">
    <source>
        <dbReference type="Proteomes" id="UP000232122"/>
    </source>
</evidence>
<dbReference type="Pfam" id="PF00403">
    <property type="entry name" value="HMA"/>
    <property type="match status" value="1"/>
</dbReference>
<protein>
    <submittedName>
        <fullName evidence="2">Cation transporter</fullName>
    </submittedName>
    <submittedName>
        <fullName evidence="3">Copper resistance protein CopZ</fullName>
    </submittedName>
</protein>
<feature type="domain" description="HMA" evidence="1">
    <location>
        <begin position="2"/>
        <end position="66"/>
    </location>
</feature>
<evidence type="ECO:0000313" key="3">
    <source>
        <dbReference type="EMBL" id="PJZ94334.1"/>
    </source>
</evidence>
<accession>A0A2N0BCT1</accession>
<dbReference type="OrthoDB" id="9813965at2"/>
<proteinExistence type="predicted"/>
<reference evidence="2 4" key="2">
    <citation type="journal article" date="2018" name="Microb. Genom.">
        <title>Deciphering the unexplored Leptospira diversity from soils uncovers genomic evolution to virulence.</title>
        <authorList>
            <person name="Thibeaux R."/>
            <person name="Iraola G."/>
            <person name="Ferres I."/>
            <person name="Bierque E."/>
            <person name="Girault D."/>
            <person name="Soupe-Gilbert M.E."/>
            <person name="Picardeau M."/>
            <person name="Goarant C."/>
        </authorList>
    </citation>
    <scope>NUCLEOTIDE SEQUENCE [LARGE SCALE GENOMIC DNA]</scope>
    <source>
        <strain evidence="2 4">ATI7-C-A5</strain>
    </source>
</reference>
<reference evidence="3" key="1">
    <citation type="submission" date="2017-07" db="EMBL/GenBank/DDBJ databases">
        <title>Leptospira spp. isolated from tropical soils.</title>
        <authorList>
            <person name="Thibeaux R."/>
            <person name="Iraola G."/>
            <person name="Ferres I."/>
            <person name="Bierque E."/>
            <person name="Girault D."/>
            <person name="Soupe-Gilbert M.-E."/>
            <person name="Picardeau M."/>
            <person name="Goarant C."/>
        </authorList>
    </citation>
    <scope>NUCLEOTIDE SEQUENCE [LARGE SCALE GENOMIC DNA]</scope>
    <source>
        <strain evidence="3">ATI7-C-A5</strain>
    </source>
</reference>
<dbReference type="RefSeq" id="WP_100745617.1">
    <property type="nucleotide sequence ID" value="NZ_NPEF02000021.1"/>
</dbReference>
<evidence type="ECO:0000259" key="1">
    <source>
        <dbReference type="PROSITE" id="PS50846"/>
    </source>
</evidence>
<gene>
    <name evidence="2" type="ORF">CH379_016560</name>
    <name evidence="3" type="ORF">CH379_03260</name>
</gene>
<reference evidence="2" key="3">
    <citation type="submission" date="2023-10" db="EMBL/GenBank/DDBJ databases">
        <authorList>
            <person name="Picardeau M."/>
            <person name="Thibeaux R."/>
        </authorList>
    </citation>
    <scope>NUCLEOTIDE SEQUENCE</scope>
    <source>
        <strain evidence="2">ATI7-C-A5</strain>
    </source>
</reference>
<evidence type="ECO:0000313" key="2">
    <source>
        <dbReference type="EMBL" id="MDV6237246.1"/>
    </source>
</evidence>
<dbReference type="PROSITE" id="PS50846">
    <property type="entry name" value="HMA_2"/>
    <property type="match status" value="1"/>
</dbReference>
<dbReference type="AlphaFoldDB" id="A0A2N0BPX6"/>
<dbReference type="Gene3D" id="3.30.70.100">
    <property type="match status" value="1"/>
</dbReference>
<dbReference type="CDD" id="cd00371">
    <property type="entry name" value="HMA"/>
    <property type="match status" value="1"/>
</dbReference>
<organism evidence="3">
    <name type="scientific">Leptospira ellisii</name>
    <dbReference type="NCBI Taxonomy" id="2023197"/>
    <lineage>
        <taxon>Bacteria</taxon>
        <taxon>Pseudomonadati</taxon>
        <taxon>Spirochaetota</taxon>
        <taxon>Spirochaetia</taxon>
        <taxon>Leptospirales</taxon>
        <taxon>Leptospiraceae</taxon>
        <taxon>Leptospira</taxon>
    </lineage>
</organism>
<sequence>MKEIKLAVAGMTCAHCVKTVESALKEIGLNGKASLENGEVVYQGEGTEGELSEVRAAIEEEGYVPGAVK</sequence>
<keyword evidence="4" id="KW-1185">Reference proteome</keyword>
<dbReference type="SUPFAM" id="SSF55008">
    <property type="entry name" value="HMA, heavy metal-associated domain"/>
    <property type="match status" value="1"/>
</dbReference>